<evidence type="ECO:0000313" key="1">
    <source>
        <dbReference type="EMBL" id="KDQ55442.1"/>
    </source>
</evidence>
<dbReference type="InParanoid" id="A0A067PW13"/>
<sequence length="175" mass="18799">MSDDTLGIDPALQQRVQEVVTSSLGEEAISSELDKLLGGTYKFIPAAANFQGNNIHIRLKNIGGPSFNGKFSPPAEGTPPDGSSDGKVYVRRSLQGAYRIRVSLNQSHSTVFFKKLLPGENRLPGEEEPNPAEEPDEQEYLADPIRLDVVFVGNGFSSQAVGANGFGIWKVLGPG</sequence>
<organism evidence="1 2">
    <name type="scientific">Jaapia argillacea MUCL 33604</name>
    <dbReference type="NCBI Taxonomy" id="933084"/>
    <lineage>
        <taxon>Eukaryota</taxon>
        <taxon>Fungi</taxon>
        <taxon>Dikarya</taxon>
        <taxon>Basidiomycota</taxon>
        <taxon>Agaricomycotina</taxon>
        <taxon>Agaricomycetes</taxon>
        <taxon>Agaricomycetidae</taxon>
        <taxon>Jaapiales</taxon>
        <taxon>Jaapiaceae</taxon>
        <taxon>Jaapia</taxon>
    </lineage>
</organism>
<gene>
    <name evidence="1" type="ORF">JAAARDRAFT_208717</name>
</gene>
<dbReference type="Proteomes" id="UP000027265">
    <property type="component" value="Unassembled WGS sequence"/>
</dbReference>
<reference evidence="2" key="1">
    <citation type="journal article" date="2014" name="Proc. Natl. Acad. Sci. U.S.A.">
        <title>Extensive sampling of basidiomycete genomes demonstrates inadequacy of the white-rot/brown-rot paradigm for wood decay fungi.</title>
        <authorList>
            <person name="Riley R."/>
            <person name="Salamov A.A."/>
            <person name="Brown D.W."/>
            <person name="Nagy L.G."/>
            <person name="Floudas D."/>
            <person name="Held B.W."/>
            <person name="Levasseur A."/>
            <person name="Lombard V."/>
            <person name="Morin E."/>
            <person name="Otillar R."/>
            <person name="Lindquist E.A."/>
            <person name="Sun H."/>
            <person name="LaButti K.M."/>
            <person name="Schmutz J."/>
            <person name="Jabbour D."/>
            <person name="Luo H."/>
            <person name="Baker S.E."/>
            <person name="Pisabarro A.G."/>
            <person name="Walton J.D."/>
            <person name="Blanchette R.A."/>
            <person name="Henrissat B."/>
            <person name="Martin F."/>
            <person name="Cullen D."/>
            <person name="Hibbett D.S."/>
            <person name="Grigoriev I.V."/>
        </authorList>
    </citation>
    <scope>NUCLEOTIDE SEQUENCE [LARGE SCALE GENOMIC DNA]</scope>
    <source>
        <strain evidence="2">MUCL 33604</strain>
    </source>
</reference>
<accession>A0A067PW13</accession>
<evidence type="ECO:0000313" key="2">
    <source>
        <dbReference type="Proteomes" id="UP000027265"/>
    </source>
</evidence>
<proteinExistence type="predicted"/>
<dbReference type="AlphaFoldDB" id="A0A067PW13"/>
<name>A0A067PW13_9AGAM</name>
<dbReference type="EMBL" id="KL197725">
    <property type="protein sequence ID" value="KDQ55442.1"/>
    <property type="molecule type" value="Genomic_DNA"/>
</dbReference>
<keyword evidence="2" id="KW-1185">Reference proteome</keyword>
<dbReference type="HOGENOM" id="CLU_115034_0_0_1"/>
<protein>
    <submittedName>
        <fullName evidence="1">Uncharacterized protein</fullName>
    </submittedName>
</protein>